<feature type="non-terminal residue" evidence="2">
    <location>
        <position position="1"/>
    </location>
</feature>
<name>A0A7T8KHH2_CALRO</name>
<dbReference type="InterPro" id="IPR012337">
    <property type="entry name" value="RNaseH-like_sf"/>
</dbReference>
<dbReference type="SUPFAM" id="SSF53098">
    <property type="entry name" value="Ribonuclease H-like"/>
    <property type="match status" value="1"/>
</dbReference>
<dbReference type="Proteomes" id="UP000595437">
    <property type="component" value="Chromosome 1"/>
</dbReference>
<dbReference type="AlphaFoldDB" id="A0A7T8KHH2"/>
<sequence length="138" mass="15852">PLAQALDILQSENNIFLGHLLPTISSLILHLKRIKEQSNKCRPLAEALLRGIHHRFDSYFESREMFVATSYLPEFKIRLFNSEQREKARKYLLEEVTSMDDGLDSPEIESSKGNSSFFCSEPSSEDTPDDEVNRFLAD</sequence>
<evidence type="ECO:0000313" key="3">
    <source>
        <dbReference type="Proteomes" id="UP000595437"/>
    </source>
</evidence>
<proteinExistence type="predicted"/>
<reference evidence="3" key="1">
    <citation type="submission" date="2021-01" db="EMBL/GenBank/DDBJ databases">
        <title>Caligus Genome Assembly.</title>
        <authorList>
            <person name="Gallardo-Escarate C."/>
        </authorList>
    </citation>
    <scope>NUCLEOTIDE SEQUENCE [LARGE SCALE GENOMIC DNA]</scope>
</reference>
<dbReference type="EMBL" id="CP045890">
    <property type="protein sequence ID" value="QQP56027.1"/>
    <property type="molecule type" value="Genomic_DNA"/>
</dbReference>
<evidence type="ECO:0000256" key="1">
    <source>
        <dbReference type="SAM" id="MobiDB-lite"/>
    </source>
</evidence>
<evidence type="ECO:0000313" key="2">
    <source>
        <dbReference type="EMBL" id="QQP56027.1"/>
    </source>
</evidence>
<organism evidence="2 3">
    <name type="scientific">Caligus rogercresseyi</name>
    <name type="common">Sea louse</name>
    <dbReference type="NCBI Taxonomy" id="217165"/>
    <lineage>
        <taxon>Eukaryota</taxon>
        <taxon>Metazoa</taxon>
        <taxon>Ecdysozoa</taxon>
        <taxon>Arthropoda</taxon>
        <taxon>Crustacea</taxon>
        <taxon>Multicrustacea</taxon>
        <taxon>Hexanauplia</taxon>
        <taxon>Copepoda</taxon>
        <taxon>Siphonostomatoida</taxon>
        <taxon>Caligidae</taxon>
        <taxon>Caligus</taxon>
    </lineage>
</organism>
<gene>
    <name evidence="2" type="ORF">FKW44_000551</name>
</gene>
<feature type="region of interest" description="Disordered" evidence="1">
    <location>
        <begin position="98"/>
        <end position="138"/>
    </location>
</feature>
<feature type="non-terminal residue" evidence="2">
    <location>
        <position position="138"/>
    </location>
</feature>
<dbReference type="OrthoDB" id="6382074at2759"/>
<feature type="compositionally biased region" description="Acidic residues" evidence="1">
    <location>
        <begin position="98"/>
        <end position="107"/>
    </location>
</feature>
<feature type="compositionally biased region" description="Polar residues" evidence="1">
    <location>
        <begin position="111"/>
        <end position="122"/>
    </location>
</feature>
<protein>
    <submittedName>
        <fullName evidence="2">Uncharacterized protein</fullName>
    </submittedName>
</protein>
<keyword evidence="3" id="KW-1185">Reference proteome</keyword>
<accession>A0A7T8KHH2</accession>